<evidence type="ECO:0000313" key="5">
    <source>
        <dbReference type="EMBL" id="TNY24264.1"/>
    </source>
</evidence>
<feature type="transmembrane region" description="Helical" evidence="4">
    <location>
        <begin position="232"/>
        <end position="251"/>
    </location>
</feature>
<dbReference type="SUPFAM" id="SSF103473">
    <property type="entry name" value="MFS general substrate transporter"/>
    <property type="match status" value="1"/>
</dbReference>
<feature type="transmembrane region" description="Helical" evidence="4">
    <location>
        <begin position="461"/>
        <end position="481"/>
    </location>
</feature>
<feature type="transmembrane region" description="Helical" evidence="4">
    <location>
        <begin position="434"/>
        <end position="454"/>
    </location>
</feature>
<feature type="transmembrane region" description="Helical" evidence="4">
    <location>
        <begin position="354"/>
        <end position="372"/>
    </location>
</feature>
<dbReference type="GO" id="GO:0016020">
    <property type="term" value="C:membrane"/>
    <property type="evidence" value="ECO:0007669"/>
    <property type="project" value="UniProtKB-SubCell"/>
</dbReference>
<sequence length="588" mass="61111">MRSRHEPLAVSECADNGQQNCPARGAPPCLSLTRGAQTASACPSTSRSVRFTNPLRTGTEHGSSGDFGVVEGPCTRGFRAALMARGERASVPSSPSDLLHAFFFISLSTSAPHTPDQMTSQIPVALPTASVSGRTSDDVPQSTTSTATPCKAAAKCGVSSSISLPFPSTTKGLTNDPAETAAAPPDGGLWAWLSVLGVSLVLASCMGVLSAQGVLQDFYKQSLFPHKSSSEIAWIGSAQLCLFFLGVAFASPHIHKDYSRGILASGSALSILSILFVPEAKTYGQVLVIQGILGGLGAGTLFASALGIQCHWFDEKRALAVSIVAGGGSVGGVCGPILLKRLLANPDVGLENGVRAFVCVVLACLLVGNLLVRPGPTHIRHQQPSAPHEHSGLIPSLLACISLGGWLLHCNVWFPNFYEMIYFPTAGGPSNAVTYALAFLHAASFFGWIIHSLIADHLAPFKVQAACLVNAATVLGLMHIMEVSDVLLALHAVLYGASGGAFIALVSSIAVRILSKDLLKSRLGQGSAFLLLVVGLGLVYNPAAGRLLALADVARHPIVFSGSVVLAGSLAMTVGTMRGGKRESHSRV</sequence>
<organism evidence="5 6">
    <name type="scientific">Rhodotorula diobovata</name>
    <dbReference type="NCBI Taxonomy" id="5288"/>
    <lineage>
        <taxon>Eukaryota</taxon>
        <taxon>Fungi</taxon>
        <taxon>Dikarya</taxon>
        <taxon>Basidiomycota</taxon>
        <taxon>Pucciniomycotina</taxon>
        <taxon>Microbotryomycetes</taxon>
        <taxon>Sporidiobolales</taxon>
        <taxon>Sporidiobolaceae</taxon>
        <taxon>Rhodotorula</taxon>
    </lineage>
</organism>
<dbReference type="InterPro" id="IPR036259">
    <property type="entry name" value="MFS_trans_sf"/>
</dbReference>
<feature type="compositionally biased region" description="Polar residues" evidence="3">
    <location>
        <begin position="41"/>
        <end position="62"/>
    </location>
</feature>
<reference evidence="5 6" key="1">
    <citation type="submission" date="2019-03" db="EMBL/GenBank/DDBJ databases">
        <title>Rhodosporidium diobovatum UCD-FST 08-225 genome sequencing, assembly, and annotation.</title>
        <authorList>
            <person name="Fakankun I.U."/>
            <person name="Fristensky B."/>
            <person name="Levin D.B."/>
        </authorList>
    </citation>
    <scope>NUCLEOTIDE SEQUENCE [LARGE SCALE GENOMIC DNA]</scope>
    <source>
        <strain evidence="5 6">UCD-FST 08-225</strain>
    </source>
</reference>
<dbReference type="AlphaFoldDB" id="A0A5C5G798"/>
<evidence type="ECO:0000256" key="1">
    <source>
        <dbReference type="ARBA" id="ARBA00004141"/>
    </source>
</evidence>
<dbReference type="Pfam" id="PF07690">
    <property type="entry name" value="MFS_1"/>
    <property type="match status" value="1"/>
</dbReference>
<feature type="transmembrane region" description="Helical" evidence="4">
    <location>
        <begin position="189"/>
        <end position="212"/>
    </location>
</feature>
<accession>A0A5C5G798</accession>
<keyword evidence="6" id="KW-1185">Reference proteome</keyword>
<comment type="subcellular location">
    <subcellularLocation>
        <location evidence="1">Membrane</location>
        <topology evidence="1">Multi-pass membrane protein</topology>
    </subcellularLocation>
</comment>
<comment type="caution">
    <text evidence="5">The sequence shown here is derived from an EMBL/GenBank/DDBJ whole genome shotgun (WGS) entry which is preliminary data.</text>
</comment>
<feature type="transmembrane region" description="Helical" evidence="4">
    <location>
        <begin position="493"/>
        <end position="514"/>
    </location>
</feature>
<dbReference type="Gene3D" id="1.20.1250.20">
    <property type="entry name" value="MFS general substrate transporter like domains"/>
    <property type="match status" value="1"/>
</dbReference>
<feature type="transmembrane region" description="Helical" evidence="4">
    <location>
        <begin position="283"/>
        <end position="306"/>
    </location>
</feature>
<dbReference type="PANTHER" id="PTHR11360">
    <property type="entry name" value="MONOCARBOXYLATE TRANSPORTER"/>
    <property type="match status" value="1"/>
</dbReference>
<dbReference type="PANTHER" id="PTHR11360:SF234">
    <property type="entry name" value="MFS-TYPE TRANSPORTER DBAD-RELATED"/>
    <property type="match status" value="1"/>
</dbReference>
<feature type="transmembrane region" description="Helical" evidence="4">
    <location>
        <begin position="558"/>
        <end position="577"/>
    </location>
</feature>
<feature type="transmembrane region" description="Helical" evidence="4">
    <location>
        <begin position="258"/>
        <end position="277"/>
    </location>
</feature>
<feature type="region of interest" description="Disordered" evidence="3">
    <location>
        <begin position="41"/>
        <end position="68"/>
    </location>
</feature>
<evidence type="ECO:0000256" key="2">
    <source>
        <dbReference type="ARBA" id="ARBA00006727"/>
    </source>
</evidence>
<dbReference type="OrthoDB" id="6499973at2759"/>
<evidence type="ECO:0000313" key="6">
    <source>
        <dbReference type="Proteomes" id="UP000311382"/>
    </source>
</evidence>
<dbReference type="InterPro" id="IPR011701">
    <property type="entry name" value="MFS"/>
</dbReference>
<evidence type="ECO:0000256" key="4">
    <source>
        <dbReference type="SAM" id="Phobius"/>
    </source>
</evidence>
<gene>
    <name evidence="5" type="ORF">DMC30DRAFT_387740</name>
</gene>
<evidence type="ECO:0000256" key="3">
    <source>
        <dbReference type="SAM" id="MobiDB-lite"/>
    </source>
</evidence>
<dbReference type="EMBL" id="SOZI01000004">
    <property type="protein sequence ID" value="TNY24264.1"/>
    <property type="molecule type" value="Genomic_DNA"/>
</dbReference>
<protein>
    <submittedName>
        <fullName evidence="5">Putative monocarboxylate transporter</fullName>
    </submittedName>
</protein>
<name>A0A5C5G798_9BASI</name>
<feature type="transmembrane region" description="Helical" evidence="4">
    <location>
        <begin position="526"/>
        <end position="543"/>
    </location>
</feature>
<dbReference type="GO" id="GO:0022857">
    <property type="term" value="F:transmembrane transporter activity"/>
    <property type="evidence" value="ECO:0007669"/>
    <property type="project" value="InterPro"/>
</dbReference>
<keyword evidence="4" id="KW-1133">Transmembrane helix</keyword>
<proteinExistence type="inferred from homology"/>
<dbReference type="InterPro" id="IPR050327">
    <property type="entry name" value="Proton-linked_MCT"/>
</dbReference>
<comment type="similarity">
    <text evidence="2">Belongs to the major facilitator superfamily. Monocarboxylate porter (TC 2.A.1.13) family.</text>
</comment>
<keyword evidence="4" id="KW-0472">Membrane</keyword>
<feature type="transmembrane region" description="Helical" evidence="4">
    <location>
        <begin position="318"/>
        <end position="339"/>
    </location>
</feature>
<keyword evidence="4" id="KW-0812">Transmembrane</keyword>
<feature type="transmembrane region" description="Helical" evidence="4">
    <location>
        <begin position="393"/>
        <end position="414"/>
    </location>
</feature>
<dbReference type="Proteomes" id="UP000311382">
    <property type="component" value="Unassembled WGS sequence"/>
</dbReference>